<dbReference type="InterPro" id="IPR001763">
    <property type="entry name" value="Rhodanese-like_dom"/>
</dbReference>
<feature type="domain" description="Rhodanese" evidence="1">
    <location>
        <begin position="17"/>
        <end position="78"/>
    </location>
</feature>
<dbReference type="Gene3D" id="3.40.250.10">
    <property type="entry name" value="Rhodanese-like domain"/>
    <property type="match status" value="1"/>
</dbReference>
<dbReference type="Proteomes" id="UP000214606">
    <property type="component" value="Chromosome"/>
</dbReference>
<name>A0A223E7B0_9BACI</name>
<accession>A0A223E7B0</accession>
<organism evidence="2 3">
    <name type="scientific">Aeribacillus pallidus</name>
    <dbReference type="NCBI Taxonomy" id="33936"/>
    <lineage>
        <taxon>Bacteria</taxon>
        <taxon>Bacillati</taxon>
        <taxon>Bacillota</taxon>
        <taxon>Bacilli</taxon>
        <taxon>Bacillales</taxon>
        <taxon>Bacillaceae</taxon>
        <taxon>Aeribacillus</taxon>
    </lineage>
</organism>
<dbReference type="AlphaFoldDB" id="A0A223E7B0"/>
<dbReference type="PROSITE" id="PS50206">
    <property type="entry name" value="RHODANESE_3"/>
    <property type="match status" value="1"/>
</dbReference>
<protein>
    <recommendedName>
        <fullName evidence="1">Rhodanese domain-containing protein</fullName>
    </recommendedName>
</protein>
<dbReference type="SUPFAM" id="SSF52821">
    <property type="entry name" value="Rhodanese/Cell cycle control phosphatase"/>
    <property type="match status" value="1"/>
</dbReference>
<gene>
    <name evidence="2" type="ORF">AP3564_13650</name>
</gene>
<evidence type="ECO:0000313" key="3">
    <source>
        <dbReference type="Proteomes" id="UP000214606"/>
    </source>
</evidence>
<evidence type="ECO:0000313" key="2">
    <source>
        <dbReference type="EMBL" id="ASS91128.1"/>
    </source>
</evidence>
<sequence>MTVKTITVKEIANKIIRGEDLFIVDVRNQEEYADWRIEGKNVQVVNIPYFEVLDGVDPFLEQLPKEKENEIYVVCAKGAFLLERFSGT</sequence>
<dbReference type="InterPro" id="IPR036873">
    <property type="entry name" value="Rhodanese-like_dom_sf"/>
</dbReference>
<reference evidence="2 3" key="1">
    <citation type="submission" date="2016-10" db="EMBL/GenBank/DDBJ databases">
        <title>The whole genome sequencing and assembly of Aeribacillus pallidus KCTC3564 strain.</title>
        <authorList>
            <person name="Lee Y.-J."/>
            <person name="Park M.-K."/>
            <person name="Yi H."/>
            <person name="Bahn Y.-S."/>
            <person name="Kim J.F."/>
            <person name="Lee D.-W."/>
        </authorList>
    </citation>
    <scope>NUCLEOTIDE SEQUENCE [LARGE SCALE GENOMIC DNA]</scope>
    <source>
        <strain evidence="2 3">KCTC3564</strain>
    </source>
</reference>
<dbReference type="RefSeq" id="WP_094245743.1">
    <property type="nucleotide sequence ID" value="NZ_CP017703.1"/>
</dbReference>
<dbReference type="Pfam" id="PF00581">
    <property type="entry name" value="Rhodanese"/>
    <property type="match status" value="1"/>
</dbReference>
<dbReference type="EMBL" id="CP017703">
    <property type="protein sequence ID" value="ASS91128.1"/>
    <property type="molecule type" value="Genomic_DNA"/>
</dbReference>
<evidence type="ECO:0000259" key="1">
    <source>
        <dbReference type="PROSITE" id="PS50206"/>
    </source>
</evidence>
<dbReference type="KEGG" id="apak:AP3564_13650"/>
<proteinExistence type="predicted"/>